<dbReference type="KEGG" id="bpdz:BBN53_19925"/>
<dbReference type="EMBL" id="CP016440">
    <property type="protein sequence ID" value="ANY17953.1"/>
    <property type="molecule type" value="Genomic_DNA"/>
</dbReference>
<reference evidence="2 5" key="2">
    <citation type="submission" date="2016-07" db="EMBL/GenBank/DDBJ databases">
        <title>Complete genome sequences of Bordetella pseudohinzii.</title>
        <authorList>
            <person name="Spilker T."/>
            <person name="Darrah R."/>
            <person name="LiPuma J.J."/>
        </authorList>
    </citation>
    <scope>NUCLEOTIDE SEQUENCE [LARGE SCALE GENOMIC DNA]</scope>
    <source>
        <strain evidence="2 5">HI4681</strain>
    </source>
</reference>
<dbReference type="EMBL" id="CYTV01000005">
    <property type="protein sequence ID" value="CUI79941.1"/>
    <property type="molecule type" value="Genomic_DNA"/>
</dbReference>
<dbReference type="Proteomes" id="UP000092950">
    <property type="component" value="Chromosome"/>
</dbReference>
<reference evidence="3 4" key="1">
    <citation type="submission" date="2015-09" db="EMBL/GenBank/DDBJ databases">
        <authorList>
            <person name="Jackson K.R."/>
            <person name="Lunt B.L."/>
            <person name="Fisher J.N.B."/>
            <person name="Gardner A.V."/>
            <person name="Bailey M.E."/>
            <person name="Deus L.M."/>
            <person name="Earl A.S."/>
            <person name="Gibby P.D."/>
            <person name="Hartmann K.A."/>
            <person name="Liu J.E."/>
            <person name="Manci A.M."/>
            <person name="Nielsen D.A."/>
            <person name="Solomon M.B."/>
            <person name="Breakwell D.P."/>
            <person name="Burnett S.H."/>
            <person name="Grose J.H."/>
        </authorList>
    </citation>
    <scope>NUCLEOTIDE SEQUENCE [LARGE SCALE GENOMIC DNA]</scope>
    <source>
        <strain evidence="3 4">2789STDY5608636</strain>
    </source>
</reference>
<evidence type="ECO:0000313" key="3">
    <source>
        <dbReference type="EMBL" id="CUI79941.1"/>
    </source>
</evidence>
<dbReference type="RefSeq" id="WP_043207134.1">
    <property type="nucleotide sequence ID" value="NZ_CAJGUP010000229.1"/>
</dbReference>
<dbReference type="Gene3D" id="3.40.50.10610">
    <property type="entry name" value="ABC-type transport auxiliary lipoprotein component"/>
    <property type="match status" value="1"/>
</dbReference>
<evidence type="ECO:0000259" key="1">
    <source>
        <dbReference type="Pfam" id="PF03886"/>
    </source>
</evidence>
<accession>A0A0J6F1M2</accession>
<keyword evidence="5" id="KW-1185">Reference proteome</keyword>
<feature type="domain" description="ABC-type transport auxiliary lipoprotein component" evidence="1">
    <location>
        <begin position="31"/>
        <end position="184"/>
    </location>
</feature>
<organism evidence="3 4">
    <name type="scientific">Bordetella pseudohinzii</name>
    <dbReference type="NCBI Taxonomy" id="1331258"/>
    <lineage>
        <taxon>Bacteria</taxon>
        <taxon>Pseudomonadati</taxon>
        <taxon>Pseudomonadota</taxon>
        <taxon>Betaproteobacteria</taxon>
        <taxon>Burkholderiales</taxon>
        <taxon>Alcaligenaceae</taxon>
        <taxon>Bordetella</taxon>
    </lineage>
</organism>
<gene>
    <name evidence="2" type="ORF">BBN53_19925</name>
    <name evidence="3" type="ORF">ERS370011_02292</name>
</gene>
<dbReference type="PROSITE" id="PS51257">
    <property type="entry name" value="PROKAR_LIPOPROTEIN"/>
    <property type="match status" value="1"/>
</dbReference>
<accession>A0A0M7FEY8</accession>
<protein>
    <submittedName>
        <fullName evidence="3">ABC-type uncharacterized transport system, auxiliary component</fullName>
    </submittedName>
</protein>
<dbReference type="Proteomes" id="UP000053096">
    <property type="component" value="Unassembled WGS sequence"/>
</dbReference>
<sequence>MNKICLAAVLALALSGCGVGRVAPQASLFDLGPEAPAAVQLPSRSAIVLAYSAAAALGDTGVIWRVGDSTTPKAYAGFRWTEPPSSLVRQRLQERLSREGAVLADSAGTGAPQLRVTLMRFEQVFAPDGASSQGQVVLQAVLLQDGKLLGQRRFARQAAAPTQDAAGGVAALRQATDAAADDLAAWLASVLPPRAG</sequence>
<evidence type="ECO:0000313" key="2">
    <source>
        <dbReference type="EMBL" id="ANY17953.1"/>
    </source>
</evidence>
<dbReference type="AlphaFoldDB" id="A0A0J6F1M2"/>
<evidence type="ECO:0000313" key="5">
    <source>
        <dbReference type="Proteomes" id="UP000092950"/>
    </source>
</evidence>
<dbReference type="SUPFAM" id="SSF159594">
    <property type="entry name" value="XCC0632-like"/>
    <property type="match status" value="1"/>
</dbReference>
<dbReference type="Pfam" id="PF03886">
    <property type="entry name" value="ABC_trans_aux"/>
    <property type="match status" value="1"/>
</dbReference>
<name>A0A0J6F1M2_9BORD</name>
<evidence type="ECO:0000313" key="4">
    <source>
        <dbReference type="Proteomes" id="UP000053096"/>
    </source>
</evidence>
<proteinExistence type="predicted"/>
<dbReference type="OrthoDB" id="5568302at2"/>
<dbReference type="InterPro" id="IPR005586">
    <property type="entry name" value="ABC_trans_aux"/>
</dbReference>